<keyword evidence="2" id="KW-1185">Reference proteome</keyword>
<evidence type="ECO:0000313" key="1">
    <source>
        <dbReference type="EMBL" id="CAG8795973.1"/>
    </source>
</evidence>
<accession>A0A9N9JT50</accession>
<name>A0A9N9JT50_9GLOM</name>
<gene>
    <name evidence="1" type="ORF">CPELLU_LOCUS17338</name>
</gene>
<sequence length="119" mass="13564">MISKDKTSSIEEPEFALGYKLFIKLSDGTSLPTKWFKESVIIINKFLSSIYNKVISLTKNTDVLPNDYYVTFKIQKEAGASTQLVDAQDFIKFKAEYSKLTARKSDIEIYVTIIQSFVS</sequence>
<dbReference type="EMBL" id="CAJVQA010029044">
    <property type="protein sequence ID" value="CAG8795973.1"/>
    <property type="molecule type" value="Genomic_DNA"/>
</dbReference>
<protein>
    <submittedName>
        <fullName evidence="1">19990_t:CDS:1</fullName>
    </submittedName>
</protein>
<dbReference type="AlphaFoldDB" id="A0A9N9JT50"/>
<organism evidence="1 2">
    <name type="scientific">Cetraspora pellucida</name>
    <dbReference type="NCBI Taxonomy" id="1433469"/>
    <lineage>
        <taxon>Eukaryota</taxon>
        <taxon>Fungi</taxon>
        <taxon>Fungi incertae sedis</taxon>
        <taxon>Mucoromycota</taxon>
        <taxon>Glomeromycotina</taxon>
        <taxon>Glomeromycetes</taxon>
        <taxon>Diversisporales</taxon>
        <taxon>Gigasporaceae</taxon>
        <taxon>Cetraspora</taxon>
    </lineage>
</organism>
<proteinExistence type="predicted"/>
<comment type="caution">
    <text evidence="1">The sequence shown here is derived from an EMBL/GenBank/DDBJ whole genome shotgun (WGS) entry which is preliminary data.</text>
</comment>
<reference evidence="1" key="1">
    <citation type="submission" date="2021-06" db="EMBL/GenBank/DDBJ databases">
        <authorList>
            <person name="Kallberg Y."/>
            <person name="Tangrot J."/>
            <person name="Rosling A."/>
        </authorList>
    </citation>
    <scope>NUCLEOTIDE SEQUENCE</scope>
    <source>
        <strain evidence="1">FL966</strain>
    </source>
</reference>
<evidence type="ECO:0000313" key="2">
    <source>
        <dbReference type="Proteomes" id="UP000789759"/>
    </source>
</evidence>
<dbReference type="Proteomes" id="UP000789759">
    <property type="component" value="Unassembled WGS sequence"/>
</dbReference>
<dbReference type="OrthoDB" id="2434956at2759"/>